<gene>
    <name evidence="2" type="ORF">VPNG_09011</name>
</gene>
<sequence>MRSMILENLVGLACQAHPLSKYACVSTEWQAFFEKKTYRRLIVRSSQDDLDHLAAVLRGRLQLIRHIVLRIELEEYDCTVCKTREDDEAISRNNIAFTNALYRVLVVLSAWKLTKSSIDTHRGLTLELCVFSPSDTKHRFKDFRLEDTYPYVSSEDLPPALDGYADYEANRAARDDRLRDKEHRWLNGKHSGRPTLGSRKRILGTSPLTFDFSEFTTRRGWTERVLPKAPIITGFLIRRQYYRIVSAQAIHKLMTQSLTNLQSWRWERWLDVAPYHYQGFRRALRFDLSEDLPRTLKHLAIYLDTNAILHRDTVSHSYPSLGRNLALVSHRELELEVLALSFVVDAGDFFEQYGYITRKRKTRAPDDTAAWSLYDKKVARAQWRSLQRLALTCRALRKGNRKEINSLLGLIACVALHLMPRIEVVELWNSEPGSSSSFCLDVGRDGQAAISWRSTWDHEGSAIDPETVHAWNLVARKRTANRDAVVTTSRMQLDPHTKDYLAPSSYLRLWRDVFHPISYYQLRWECRNHDVG</sequence>
<protein>
    <recommendedName>
        <fullName evidence="1">DUF6546 domain-containing protein</fullName>
    </recommendedName>
</protein>
<reference evidence="2 3" key="1">
    <citation type="submission" date="2015-09" db="EMBL/GenBank/DDBJ databases">
        <title>Host preference determinants of Valsa canker pathogens revealed by comparative genomics.</title>
        <authorList>
            <person name="Yin Z."/>
            <person name="Huang L."/>
        </authorList>
    </citation>
    <scope>NUCLEOTIDE SEQUENCE [LARGE SCALE GENOMIC DNA]</scope>
    <source>
        <strain evidence="2 3">SXYLt</strain>
    </source>
</reference>
<accession>A0A423W023</accession>
<comment type="caution">
    <text evidence="2">The sequence shown here is derived from an EMBL/GenBank/DDBJ whole genome shotgun (WGS) entry which is preliminary data.</text>
</comment>
<keyword evidence="3" id="KW-1185">Reference proteome</keyword>
<organism evidence="2 3">
    <name type="scientific">Cytospora leucostoma</name>
    <dbReference type="NCBI Taxonomy" id="1230097"/>
    <lineage>
        <taxon>Eukaryota</taxon>
        <taxon>Fungi</taxon>
        <taxon>Dikarya</taxon>
        <taxon>Ascomycota</taxon>
        <taxon>Pezizomycotina</taxon>
        <taxon>Sordariomycetes</taxon>
        <taxon>Sordariomycetidae</taxon>
        <taxon>Diaporthales</taxon>
        <taxon>Cytosporaceae</taxon>
        <taxon>Cytospora</taxon>
    </lineage>
</organism>
<dbReference type="InterPro" id="IPR046676">
    <property type="entry name" value="DUF6546"/>
</dbReference>
<dbReference type="AlphaFoldDB" id="A0A423W023"/>
<feature type="domain" description="DUF6546" evidence="1">
    <location>
        <begin position="292"/>
        <end position="515"/>
    </location>
</feature>
<proteinExistence type="predicted"/>
<evidence type="ECO:0000313" key="3">
    <source>
        <dbReference type="Proteomes" id="UP000285146"/>
    </source>
</evidence>
<dbReference type="InParanoid" id="A0A423W023"/>
<dbReference type="EMBL" id="LKEB01000067">
    <property type="protein sequence ID" value="ROV96612.1"/>
    <property type="molecule type" value="Genomic_DNA"/>
</dbReference>
<name>A0A423W023_9PEZI</name>
<dbReference type="STRING" id="1230097.A0A423W023"/>
<evidence type="ECO:0000259" key="1">
    <source>
        <dbReference type="Pfam" id="PF20183"/>
    </source>
</evidence>
<dbReference type="Pfam" id="PF20183">
    <property type="entry name" value="DUF6546"/>
    <property type="match status" value="1"/>
</dbReference>
<dbReference type="OrthoDB" id="3728558at2759"/>
<evidence type="ECO:0000313" key="2">
    <source>
        <dbReference type="EMBL" id="ROV96612.1"/>
    </source>
</evidence>
<dbReference type="Proteomes" id="UP000285146">
    <property type="component" value="Unassembled WGS sequence"/>
</dbReference>